<keyword evidence="9" id="KW-1185">Reference proteome</keyword>
<organism evidence="8 9">
    <name type="scientific">Laodelphax striatellus</name>
    <name type="common">Small brown planthopper</name>
    <name type="synonym">Delphax striatella</name>
    <dbReference type="NCBI Taxonomy" id="195883"/>
    <lineage>
        <taxon>Eukaryota</taxon>
        <taxon>Metazoa</taxon>
        <taxon>Ecdysozoa</taxon>
        <taxon>Arthropoda</taxon>
        <taxon>Hexapoda</taxon>
        <taxon>Insecta</taxon>
        <taxon>Pterygota</taxon>
        <taxon>Neoptera</taxon>
        <taxon>Paraneoptera</taxon>
        <taxon>Hemiptera</taxon>
        <taxon>Auchenorrhyncha</taxon>
        <taxon>Fulgoroidea</taxon>
        <taxon>Delphacidae</taxon>
        <taxon>Criomorphinae</taxon>
        <taxon>Laodelphax</taxon>
    </lineage>
</organism>
<accession>A0A482XMJ8</accession>
<evidence type="ECO:0000313" key="9">
    <source>
        <dbReference type="Proteomes" id="UP000291343"/>
    </source>
</evidence>
<reference evidence="8 9" key="1">
    <citation type="journal article" date="2017" name="Gigascience">
        <title>Genome sequence of the small brown planthopper, Laodelphax striatellus.</title>
        <authorList>
            <person name="Zhu J."/>
            <person name="Jiang F."/>
            <person name="Wang X."/>
            <person name="Yang P."/>
            <person name="Bao Y."/>
            <person name="Zhao W."/>
            <person name="Wang W."/>
            <person name="Lu H."/>
            <person name="Wang Q."/>
            <person name="Cui N."/>
            <person name="Li J."/>
            <person name="Chen X."/>
            <person name="Luo L."/>
            <person name="Yu J."/>
            <person name="Kang L."/>
            <person name="Cui F."/>
        </authorList>
    </citation>
    <scope>NUCLEOTIDE SEQUENCE [LARGE SCALE GENOMIC DNA]</scope>
    <source>
        <strain evidence="8">Lst14</strain>
    </source>
</reference>
<keyword evidence="4 6" id="KW-1133">Transmembrane helix</keyword>
<keyword evidence="3 6" id="KW-0812">Transmembrane</keyword>
<dbReference type="STRING" id="195883.A0A482XMJ8"/>
<dbReference type="GO" id="GO:0000139">
    <property type="term" value="C:Golgi membrane"/>
    <property type="evidence" value="ECO:0007669"/>
    <property type="project" value="UniProtKB-SubCell"/>
</dbReference>
<feature type="transmembrane region" description="Helical" evidence="6">
    <location>
        <begin position="225"/>
        <end position="247"/>
    </location>
</feature>
<dbReference type="InterPro" id="IPR006977">
    <property type="entry name" value="Yip1_dom"/>
</dbReference>
<dbReference type="FunCoup" id="A0A482XMJ8">
    <property type="interactions" value="1057"/>
</dbReference>
<feature type="transmembrane region" description="Helical" evidence="6">
    <location>
        <begin position="118"/>
        <end position="139"/>
    </location>
</feature>
<dbReference type="InterPro" id="IPR039765">
    <property type="entry name" value="Yip5/YIPF1/YIPF2"/>
</dbReference>
<dbReference type="PANTHER" id="PTHR12822">
    <property type="entry name" value="PROTEIN YIPF"/>
    <property type="match status" value="1"/>
</dbReference>
<evidence type="ECO:0000256" key="4">
    <source>
        <dbReference type="ARBA" id="ARBA00022989"/>
    </source>
</evidence>
<feature type="domain" description="Yip1" evidence="7">
    <location>
        <begin position="97"/>
        <end position="266"/>
    </location>
</feature>
<evidence type="ECO:0000256" key="2">
    <source>
        <dbReference type="ARBA" id="ARBA00010596"/>
    </source>
</evidence>
<dbReference type="Proteomes" id="UP000291343">
    <property type="component" value="Unassembled WGS sequence"/>
</dbReference>
<protein>
    <recommendedName>
        <fullName evidence="6">Protein YIPF</fullName>
    </recommendedName>
</protein>
<proteinExistence type="inferred from homology"/>
<feature type="transmembrane region" description="Helical" evidence="6">
    <location>
        <begin position="195"/>
        <end position="218"/>
    </location>
</feature>
<evidence type="ECO:0000256" key="5">
    <source>
        <dbReference type="ARBA" id="ARBA00023136"/>
    </source>
</evidence>
<feature type="transmembrane region" description="Helical" evidence="6">
    <location>
        <begin position="160"/>
        <end position="183"/>
    </location>
</feature>
<evidence type="ECO:0000256" key="3">
    <source>
        <dbReference type="ARBA" id="ARBA00022692"/>
    </source>
</evidence>
<dbReference type="GO" id="GO:0031267">
    <property type="term" value="F:small GTPase binding"/>
    <property type="evidence" value="ECO:0007669"/>
    <property type="project" value="InterPro"/>
</dbReference>
<evidence type="ECO:0000256" key="1">
    <source>
        <dbReference type="ARBA" id="ARBA00004141"/>
    </source>
</evidence>
<feature type="transmembrane region" description="Helical" evidence="6">
    <location>
        <begin position="253"/>
        <end position="274"/>
    </location>
</feature>
<dbReference type="EMBL" id="QKKF02005893">
    <property type="protein sequence ID" value="RZF46548.1"/>
    <property type="molecule type" value="Genomic_DNA"/>
</dbReference>
<name>A0A482XMJ8_LAOST</name>
<evidence type="ECO:0000313" key="8">
    <source>
        <dbReference type="EMBL" id="RZF46548.1"/>
    </source>
</evidence>
<dbReference type="GO" id="GO:0016192">
    <property type="term" value="P:vesicle-mediated transport"/>
    <property type="evidence" value="ECO:0007669"/>
    <property type="project" value="InterPro"/>
</dbReference>
<dbReference type="PANTHER" id="PTHR12822:SF2">
    <property type="entry name" value="PROTEIN YIPF"/>
    <property type="match status" value="1"/>
</dbReference>
<comment type="subcellular location">
    <subcellularLocation>
        <location evidence="6">Golgi apparatus membrane</location>
        <topology evidence="6">Multi-pass membrane protein</topology>
    </subcellularLocation>
    <subcellularLocation>
        <location evidence="1">Membrane</location>
        <topology evidence="1">Multi-pass membrane protein</topology>
    </subcellularLocation>
</comment>
<gene>
    <name evidence="8" type="ORF">LSTR_LSTR013078</name>
</gene>
<dbReference type="AlphaFoldDB" id="A0A482XMJ8"/>
<dbReference type="Pfam" id="PF04893">
    <property type="entry name" value="Yip1"/>
    <property type="match status" value="1"/>
</dbReference>
<keyword evidence="5 6" id="KW-0472">Membrane</keyword>
<sequence>MSKVSNLIDIESPDETRLQFQDFPISDNSSVAKLDVNAQSISFADSPEDPSISSPNPEATDSFYSESSFRSSSLLSFEFYQSLFDVNTDQVVDRIIWSMLPRPKINYLQHYIASKPDLYGPFWVCVTLVFTIAISGNIADYMRTVDQPIYNHHWKYDFHMVSASASIIFTYTCFLPVILWGVIKWQGDVESPLGLLELLCVYGYSMTIFIPMSVLWLIQIGWLQWLLVFVGSLMSGCVLITSVWPTFKQRGMIFILVIQVLHSLLAMGFMLHFFHVSNPSKHAMPTVPSLIATPTPALKVVAGLHNATVSH</sequence>
<comment type="caution">
    <text evidence="8">The sequence shown here is derived from an EMBL/GenBank/DDBJ whole genome shotgun (WGS) entry which is preliminary data.</text>
</comment>
<dbReference type="InParanoid" id="A0A482XMJ8"/>
<evidence type="ECO:0000256" key="6">
    <source>
        <dbReference type="RuleBase" id="RU361264"/>
    </source>
</evidence>
<dbReference type="OrthoDB" id="10256463at2759"/>
<comment type="similarity">
    <text evidence="2 6">Belongs to the YIP1 family.</text>
</comment>
<evidence type="ECO:0000259" key="7">
    <source>
        <dbReference type="Pfam" id="PF04893"/>
    </source>
</evidence>